<protein>
    <submittedName>
        <fullName evidence="1">ABC-type transport auxiliary lipoprotein family protein</fullName>
    </submittedName>
</protein>
<proteinExistence type="predicted"/>
<gene>
    <name evidence="1" type="ORF">HHS34_010695</name>
</gene>
<dbReference type="EMBL" id="CP127526">
    <property type="protein sequence ID" value="XRI72907.1"/>
    <property type="molecule type" value="Genomic_DNA"/>
</dbReference>
<organism evidence="1 2">
    <name type="scientific">Acidithiobacillus montserratensis</name>
    <dbReference type="NCBI Taxonomy" id="2729135"/>
    <lineage>
        <taxon>Bacteria</taxon>
        <taxon>Pseudomonadati</taxon>
        <taxon>Pseudomonadota</taxon>
        <taxon>Acidithiobacillia</taxon>
        <taxon>Acidithiobacillales</taxon>
        <taxon>Acidithiobacillaceae</taxon>
        <taxon>Acidithiobacillus</taxon>
    </lineage>
</organism>
<reference evidence="1 2" key="1">
    <citation type="journal article" date="2021" name="ISME J.">
        <title>Genomic evolution of the class Acidithiobacillia: deep-branching Proteobacteria living in extreme acidic conditions.</title>
        <authorList>
            <person name="Moya-Beltran A."/>
            <person name="Beard S."/>
            <person name="Rojas-Villalobos C."/>
            <person name="Issotta F."/>
            <person name="Gallardo Y."/>
            <person name="Ulloa R."/>
            <person name="Giaveno A."/>
            <person name="Degli Esposti M."/>
            <person name="Johnson D.B."/>
            <person name="Quatrini R."/>
        </authorList>
    </citation>
    <scope>NUCLEOTIDE SEQUENCE [LARGE SCALE GENOMIC DNA]</scope>
    <source>
        <strain evidence="1 2">GG1-14</strain>
    </source>
</reference>
<keyword evidence="2" id="KW-1185">Reference proteome</keyword>
<sequence>MFNTPKQSSCCTALRLGFLAVMVFAGGCAAATPWQTPYNINEVHPAALPGRKAVRQTVPVVLQLAPVSASPWLDTDVYQYHLLYQNPQMLLSYRDARWVGTPAEMLESRLLQQLQRSHVWKAVLSGQSSGAAQYVLQVQLTNFVVNFSAAQAGKALVAGTATLVNAHDYQVIAQQQFTDSVALSTASAAGGASAMAKASNDFVNAVTDWAAGVQ</sequence>
<name>A0ACD5HE75_9PROT</name>
<dbReference type="Proteomes" id="UP001195965">
    <property type="component" value="Chromosome"/>
</dbReference>
<keyword evidence="1" id="KW-0449">Lipoprotein</keyword>
<evidence type="ECO:0000313" key="2">
    <source>
        <dbReference type="Proteomes" id="UP001195965"/>
    </source>
</evidence>
<accession>A0ACD5HE75</accession>
<evidence type="ECO:0000313" key="1">
    <source>
        <dbReference type="EMBL" id="XRI72907.1"/>
    </source>
</evidence>